<dbReference type="GO" id="GO:0003690">
    <property type="term" value="F:double-stranded DNA binding"/>
    <property type="evidence" value="ECO:0007669"/>
    <property type="project" value="TreeGrafter"/>
</dbReference>
<feature type="domain" description="SET" evidence="11">
    <location>
        <begin position="523"/>
        <end position="672"/>
    </location>
</feature>
<evidence type="ECO:0000259" key="12">
    <source>
        <dbReference type="PROSITE" id="PS50867"/>
    </source>
</evidence>
<feature type="domain" description="Pre-SET" evidence="12">
    <location>
        <begin position="458"/>
        <end position="520"/>
    </location>
</feature>
<keyword evidence="4" id="KW-0808">Transferase</keyword>
<evidence type="ECO:0000313" key="15">
    <source>
        <dbReference type="EMBL" id="RXH71680.1"/>
    </source>
</evidence>
<dbReference type="InterPro" id="IPR036987">
    <property type="entry name" value="SRA-YDG_sf"/>
</dbReference>
<dbReference type="PROSITE" id="PS51015">
    <property type="entry name" value="YDG"/>
    <property type="match status" value="1"/>
</dbReference>
<evidence type="ECO:0000259" key="14">
    <source>
        <dbReference type="PROSITE" id="PS51015"/>
    </source>
</evidence>
<keyword evidence="3" id="KW-0489">Methyltransferase</keyword>
<name>A0A498HLT8_MALDO</name>
<comment type="caution">
    <text evidence="15">The sequence shown here is derived from an EMBL/GenBank/DDBJ whole genome shotgun (WGS) entry which is preliminary data.</text>
</comment>
<dbReference type="InterPro" id="IPR007728">
    <property type="entry name" value="Pre-SET_dom"/>
</dbReference>
<dbReference type="SMART" id="SM00466">
    <property type="entry name" value="SRA"/>
    <property type="match status" value="1"/>
</dbReference>
<dbReference type="GO" id="GO:0008270">
    <property type="term" value="F:zinc ion binding"/>
    <property type="evidence" value="ECO:0007669"/>
    <property type="project" value="InterPro"/>
</dbReference>
<dbReference type="PROSITE" id="PS50280">
    <property type="entry name" value="SET"/>
    <property type="match status" value="1"/>
</dbReference>
<dbReference type="PANTHER" id="PTHR45660">
    <property type="entry name" value="HISTONE-LYSINE N-METHYLTRANSFERASE SETMAR"/>
    <property type="match status" value="1"/>
</dbReference>
<evidence type="ECO:0000256" key="8">
    <source>
        <dbReference type="ARBA" id="ARBA00023328"/>
    </source>
</evidence>
<evidence type="ECO:0000256" key="4">
    <source>
        <dbReference type="ARBA" id="ARBA00022679"/>
    </source>
</evidence>
<dbReference type="InterPro" id="IPR003105">
    <property type="entry name" value="SRA_YDG"/>
</dbReference>
<feature type="domain" description="Post-SET" evidence="13">
    <location>
        <begin position="686"/>
        <end position="702"/>
    </location>
</feature>
<evidence type="ECO:0000256" key="6">
    <source>
        <dbReference type="ARBA" id="ARBA00022853"/>
    </source>
</evidence>
<evidence type="ECO:0000256" key="5">
    <source>
        <dbReference type="ARBA" id="ARBA00022691"/>
    </source>
</evidence>
<evidence type="ECO:0008006" key="17">
    <source>
        <dbReference type="Google" id="ProtNLM"/>
    </source>
</evidence>
<feature type="region of interest" description="Disordered" evidence="10">
    <location>
        <begin position="157"/>
        <end position="206"/>
    </location>
</feature>
<dbReference type="Pfam" id="PF05033">
    <property type="entry name" value="Pre-SET"/>
    <property type="match status" value="1"/>
</dbReference>
<dbReference type="Pfam" id="PF00856">
    <property type="entry name" value="SET"/>
    <property type="match status" value="1"/>
</dbReference>
<dbReference type="PANTHER" id="PTHR45660:SF94">
    <property type="entry name" value="HISTONE-LYSINE N-METHYLTRANSFERASE, H3 LYSINE-9 SPECIFIC SUVH4"/>
    <property type="match status" value="1"/>
</dbReference>
<dbReference type="GO" id="GO:0042054">
    <property type="term" value="F:histone methyltransferase activity"/>
    <property type="evidence" value="ECO:0007669"/>
    <property type="project" value="InterPro"/>
</dbReference>
<dbReference type="SUPFAM" id="SSF88697">
    <property type="entry name" value="PUA domain-like"/>
    <property type="match status" value="1"/>
</dbReference>
<keyword evidence="5" id="KW-0949">S-adenosyl-L-methionine</keyword>
<dbReference type="SUPFAM" id="SSF82199">
    <property type="entry name" value="SET domain"/>
    <property type="match status" value="1"/>
</dbReference>
<dbReference type="Pfam" id="PF02182">
    <property type="entry name" value="SAD_SRA"/>
    <property type="match status" value="1"/>
</dbReference>
<dbReference type="PROSITE" id="PS50867">
    <property type="entry name" value="PRE_SET"/>
    <property type="match status" value="1"/>
</dbReference>
<dbReference type="SMART" id="SM00468">
    <property type="entry name" value="PreSET"/>
    <property type="match status" value="1"/>
</dbReference>
<dbReference type="Gene3D" id="2.170.270.10">
    <property type="entry name" value="SET domain"/>
    <property type="match status" value="1"/>
</dbReference>
<evidence type="ECO:0000256" key="2">
    <source>
        <dbReference type="ARBA" id="ARBA00022454"/>
    </source>
</evidence>
<protein>
    <recommendedName>
        <fullName evidence="17">Histone-lysine N-methyltransferase</fullName>
    </recommendedName>
</protein>
<gene>
    <name evidence="15" type="ORF">DVH24_025181</name>
</gene>
<keyword evidence="2" id="KW-0158">Chromosome</keyword>
<evidence type="ECO:0000256" key="9">
    <source>
        <dbReference type="PROSITE-ProRule" id="PRU00358"/>
    </source>
</evidence>
<dbReference type="SMART" id="SM00317">
    <property type="entry name" value="SET"/>
    <property type="match status" value="1"/>
</dbReference>
<accession>A0A498HLT8</accession>
<dbReference type="PROSITE" id="PS50868">
    <property type="entry name" value="POST_SET"/>
    <property type="match status" value="1"/>
</dbReference>
<comment type="subcellular location">
    <subcellularLocation>
        <location evidence="1">Chromosome</location>
        <location evidence="1">Centromere</location>
    </subcellularLocation>
    <subcellularLocation>
        <location evidence="9">Nucleus</location>
    </subcellularLocation>
</comment>
<keyword evidence="7 9" id="KW-0539">Nucleus</keyword>
<evidence type="ECO:0000259" key="13">
    <source>
        <dbReference type="PROSITE" id="PS50868"/>
    </source>
</evidence>
<evidence type="ECO:0000256" key="1">
    <source>
        <dbReference type="ARBA" id="ARBA00004584"/>
    </source>
</evidence>
<feature type="domain" description="YDG" evidence="14">
    <location>
        <begin position="226"/>
        <end position="380"/>
    </location>
</feature>
<dbReference type="PROSITE" id="PS51575">
    <property type="entry name" value="SAM_MT43_SUVAR39_2"/>
    <property type="match status" value="1"/>
</dbReference>
<dbReference type="InterPro" id="IPR046341">
    <property type="entry name" value="SET_dom_sf"/>
</dbReference>
<dbReference type="InterPro" id="IPR015947">
    <property type="entry name" value="PUA-like_sf"/>
</dbReference>
<dbReference type="EMBL" id="RDQH01000342">
    <property type="protein sequence ID" value="RXH71680.1"/>
    <property type="molecule type" value="Genomic_DNA"/>
</dbReference>
<sequence length="702" mass="77119">MGGTGCSTGQILGVFASHLPPGTDFGGGKSKSMGELNNSAAHRRVSPRLQNVPAEKRPFYGSPKRTADESENDVVRTKRTKVAKPPKPPAQSSKPEAEPSKGKVILESGEGKDCVDWSWYTGADLPLTDANGVSYTARVRETLRVFNLHYLHYVQEEEKRCRGPENGSPVKSPSKKPPKGPSLSPSKGYDKKKDDEPKKQSKRPDLKALSEMLKKNQILFPEKKIGHLPGIAVGHQFYSRAEMVAIGFHSHWLSGIDCVGESKGKEKFRGYELPFALTVVVSGQYEDDIDNSDEVVYTGQGGNDLLGNKQQIADQVMKRGNLALKNNMEQGIPVRVVRGHDCVNSYTNKVYTYDGLYKVNNYWADKGVAGFTVFKYRLKRLPGQDNLCSKQVNFVRARGSKVQAELPGLVCKDISNGQENICIPATNVIDKPPVAPEGLTYTSSIIVERDVNIPTNAPGCSCKGNCTNPLTCSCARLNGDDFPYVSKDGGRLIEAKAVVFECGPNCGCGPGCVNRTSQRGIKHRLEVFRTDYKGWGVRSWDFIPSGAPVCEYTGVLRKTDEVDGLLGNEYIFEIDCWHTMHGIGSREKRMCDVTIPNGDAESGFSNLSESEPEFCIDAGSHGNVARYINHSCEPNLFVQCVLSSHRDVRLAKIVLFAADNIPPLQELTYDYGYELDSVVGLDGKIKQLACHCGAVGCRKRLY</sequence>
<feature type="region of interest" description="Disordered" evidence="10">
    <location>
        <begin position="14"/>
        <end position="107"/>
    </location>
</feature>
<dbReference type="InterPro" id="IPR025794">
    <property type="entry name" value="H3-K9-MeTrfase_plant"/>
</dbReference>
<dbReference type="InterPro" id="IPR003616">
    <property type="entry name" value="Post-SET_dom"/>
</dbReference>
<evidence type="ECO:0000256" key="7">
    <source>
        <dbReference type="ARBA" id="ARBA00023242"/>
    </source>
</evidence>
<reference evidence="15 16" key="1">
    <citation type="submission" date="2018-10" db="EMBL/GenBank/DDBJ databases">
        <title>A high-quality apple genome assembly.</title>
        <authorList>
            <person name="Hu J."/>
        </authorList>
    </citation>
    <scope>NUCLEOTIDE SEQUENCE [LARGE SCALE GENOMIC DNA]</scope>
    <source>
        <strain evidence="16">cv. HFTH1</strain>
        <tissue evidence="15">Young leaf</tissue>
    </source>
</reference>
<feature type="compositionally biased region" description="Basic and acidic residues" evidence="10">
    <location>
        <begin position="188"/>
        <end position="206"/>
    </location>
</feature>
<evidence type="ECO:0000259" key="11">
    <source>
        <dbReference type="PROSITE" id="PS50280"/>
    </source>
</evidence>
<feature type="compositionally biased region" description="Basic and acidic residues" evidence="10">
    <location>
        <begin position="65"/>
        <end position="76"/>
    </location>
</feature>
<dbReference type="GO" id="GO:0005634">
    <property type="term" value="C:nucleus"/>
    <property type="evidence" value="ECO:0007669"/>
    <property type="project" value="UniProtKB-SubCell"/>
</dbReference>
<keyword evidence="8" id="KW-0137">Centromere</keyword>
<keyword evidence="6" id="KW-0156">Chromatin regulator</keyword>
<evidence type="ECO:0000313" key="16">
    <source>
        <dbReference type="Proteomes" id="UP000290289"/>
    </source>
</evidence>
<evidence type="ECO:0000256" key="3">
    <source>
        <dbReference type="ARBA" id="ARBA00022603"/>
    </source>
</evidence>
<dbReference type="GO" id="GO:0032259">
    <property type="term" value="P:methylation"/>
    <property type="evidence" value="ECO:0007669"/>
    <property type="project" value="UniProtKB-KW"/>
</dbReference>
<organism evidence="15 16">
    <name type="scientific">Malus domestica</name>
    <name type="common">Apple</name>
    <name type="synonym">Pyrus malus</name>
    <dbReference type="NCBI Taxonomy" id="3750"/>
    <lineage>
        <taxon>Eukaryota</taxon>
        <taxon>Viridiplantae</taxon>
        <taxon>Streptophyta</taxon>
        <taxon>Embryophyta</taxon>
        <taxon>Tracheophyta</taxon>
        <taxon>Spermatophyta</taxon>
        <taxon>Magnoliopsida</taxon>
        <taxon>eudicotyledons</taxon>
        <taxon>Gunneridae</taxon>
        <taxon>Pentapetalae</taxon>
        <taxon>rosids</taxon>
        <taxon>fabids</taxon>
        <taxon>Rosales</taxon>
        <taxon>Rosaceae</taxon>
        <taxon>Amygdaloideae</taxon>
        <taxon>Maleae</taxon>
        <taxon>Malus</taxon>
    </lineage>
</organism>
<dbReference type="InterPro" id="IPR001214">
    <property type="entry name" value="SET_dom"/>
</dbReference>
<evidence type="ECO:0000256" key="10">
    <source>
        <dbReference type="SAM" id="MobiDB-lite"/>
    </source>
</evidence>
<dbReference type="Gene3D" id="2.30.280.10">
    <property type="entry name" value="SRA-YDG"/>
    <property type="match status" value="1"/>
</dbReference>
<dbReference type="Proteomes" id="UP000290289">
    <property type="component" value="Chromosome 16"/>
</dbReference>
<proteinExistence type="predicted"/>
<dbReference type="InterPro" id="IPR051357">
    <property type="entry name" value="H3K9_HMTase_SUVAR3-9"/>
</dbReference>
<dbReference type="AlphaFoldDB" id="A0A498HLT8"/>
<dbReference type="STRING" id="3750.A0A498HLT8"/>
<keyword evidence="16" id="KW-1185">Reference proteome</keyword>
<dbReference type="GO" id="GO:0000775">
    <property type="term" value="C:chromosome, centromeric region"/>
    <property type="evidence" value="ECO:0007669"/>
    <property type="project" value="UniProtKB-SubCell"/>
</dbReference>